<dbReference type="EMBL" id="CAOQHR010000009">
    <property type="protein sequence ID" value="CAI6339513.1"/>
    <property type="molecule type" value="Genomic_DNA"/>
</dbReference>
<keyword evidence="5" id="KW-1185">Reference proteome</keyword>
<sequence>MASKNLKPTNPSALKATIDAKCAKPVPPPSNVTLNEQTAIVTGSNVGIGLECCKQLLHLHLSHLIMAVRSIEKGETAAAGLRRSFPQVKIEVWALDMLSYDSIQAFAQRCSTELPRVDIAILNAGLTTPDFVINKSTGHETVFQVNYLSTVFLSLLLLPSLKTKSSSDLPGRLTIVSSGLSIHSNFPNYTSVPLIPSFDDGKGWNLSAATERYNVSKTLETMFVLKLSEHVQPSKVIVNAVDPGFCAGTDLHRSLSGPLKAIFGAAKMAIARPLEQGAWTYIDAAVGKGQESHGCFLSDWQIKPFHGLMYTPEGKKSVDRLWDETMAELRFAHVEDCLK</sequence>
<keyword evidence="2" id="KW-0521">NADP</keyword>
<evidence type="ECO:0000313" key="4">
    <source>
        <dbReference type="EMBL" id="CAI6339513.1"/>
    </source>
</evidence>
<proteinExistence type="inferred from homology"/>
<gene>
    <name evidence="4" type="ORF">PDIGIT_LOCUS12673</name>
</gene>
<dbReference type="AlphaFoldDB" id="A0A9W4XQ31"/>
<dbReference type="PANTHER" id="PTHR24320">
    <property type="entry name" value="RETINOL DEHYDROGENASE"/>
    <property type="match status" value="1"/>
</dbReference>
<dbReference type="PRINTS" id="PR00081">
    <property type="entry name" value="GDHRDH"/>
</dbReference>
<dbReference type="Pfam" id="PF00106">
    <property type="entry name" value="adh_short"/>
    <property type="match status" value="1"/>
</dbReference>
<organism evidence="4 5">
    <name type="scientific">Periconia digitata</name>
    <dbReference type="NCBI Taxonomy" id="1303443"/>
    <lineage>
        <taxon>Eukaryota</taxon>
        <taxon>Fungi</taxon>
        <taxon>Dikarya</taxon>
        <taxon>Ascomycota</taxon>
        <taxon>Pezizomycotina</taxon>
        <taxon>Dothideomycetes</taxon>
        <taxon>Pleosporomycetidae</taxon>
        <taxon>Pleosporales</taxon>
        <taxon>Massarineae</taxon>
        <taxon>Periconiaceae</taxon>
        <taxon>Periconia</taxon>
    </lineage>
</organism>
<dbReference type="Gene3D" id="3.40.50.720">
    <property type="entry name" value="NAD(P)-binding Rossmann-like Domain"/>
    <property type="match status" value="1"/>
</dbReference>
<dbReference type="InterPro" id="IPR002347">
    <property type="entry name" value="SDR_fam"/>
</dbReference>
<evidence type="ECO:0000256" key="1">
    <source>
        <dbReference type="ARBA" id="ARBA00006484"/>
    </source>
</evidence>
<protein>
    <submittedName>
        <fullName evidence="4">Uncharacterized protein</fullName>
    </submittedName>
</protein>
<dbReference type="OrthoDB" id="542013at2759"/>
<dbReference type="GO" id="GO:0016491">
    <property type="term" value="F:oxidoreductase activity"/>
    <property type="evidence" value="ECO:0007669"/>
    <property type="project" value="UniProtKB-KW"/>
</dbReference>
<reference evidence="4" key="1">
    <citation type="submission" date="2023-01" db="EMBL/GenBank/DDBJ databases">
        <authorList>
            <person name="Van Ghelder C."/>
            <person name="Rancurel C."/>
        </authorList>
    </citation>
    <scope>NUCLEOTIDE SEQUENCE</scope>
    <source>
        <strain evidence="4">CNCM I-4278</strain>
    </source>
</reference>
<evidence type="ECO:0000256" key="3">
    <source>
        <dbReference type="ARBA" id="ARBA00023002"/>
    </source>
</evidence>
<dbReference type="InterPro" id="IPR036291">
    <property type="entry name" value="NAD(P)-bd_dom_sf"/>
</dbReference>
<evidence type="ECO:0000256" key="2">
    <source>
        <dbReference type="ARBA" id="ARBA00022857"/>
    </source>
</evidence>
<dbReference type="SUPFAM" id="SSF51735">
    <property type="entry name" value="NAD(P)-binding Rossmann-fold domains"/>
    <property type="match status" value="1"/>
</dbReference>
<keyword evidence="3" id="KW-0560">Oxidoreductase</keyword>
<dbReference type="Proteomes" id="UP001152607">
    <property type="component" value="Unassembled WGS sequence"/>
</dbReference>
<comment type="caution">
    <text evidence="4">The sequence shown here is derived from an EMBL/GenBank/DDBJ whole genome shotgun (WGS) entry which is preliminary data.</text>
</comment>
<dbReference type="PANTHER" id="PTHR24320:SF252">
    <property type="entry name" value="DEHYDROGENASE_REDUCTASE FAMILY PROTEIN, PUTATIVE (AFU_ORTHOLOGUE AFUA_3G08550)-RELATED"/>
    <property type="match status" value="1"/>
</dbReference>
<evidence type="ECO:0000313" key="5">
    <source>
        <dbReference type="Proteomes" id="UP001152607"/>
    </source>
</evidence>
<accession>A0A9W4XQ31</accession>
<comment type="similarity">
    <text evidence="1">Belongs to the short-chain dehydrogenases/reductases (SDR) family.</text>
</comment>
<name>A0A9W4XQ31_9PLEO</name>